<dbReference type="InterPro" id="IPR050259">
    <property type="entry name" value="SDR"/>
</dbReference>
<reference evidence="3" key="1">
    <citation type="submission" date="2016-01" db="EMBL/GenBank/DDBJ databases">
        <authorList>
            <person name="Regsiter A."/>
            <person name="william w."/>
        </authorList>
    </citation>
    <scope>NUCLEOTIDE SEQUENCE</scope>
    <source>
        <strain evidence="3">NCPPB 1641</strain>
    </source>
</reference>
<gene>
    <name evidence="3" type="ORF">AGR7A_pAt30117</name>
</gene>
<keyword evidence="4" id="KW-1185">Reference proteome</keyword>
<dbReference type="PANTHER" id="PTHR42879:SF2">
    <property type="entry name" value="3-OXOACYL-[ACYL-CARRIER-PROTEIN] REDUCTASE FABG"/>
    <property type="match status" value="1"/>
</dbReference>
<evidence type="ECO:0008006" key="5">
    <source>
        <dbReference type="Google" id="ProtNLM"/>
    </source>
</evidence>
<evidence type="ECO:0000256" key="2">
    <source>
        <dbReference type="ARBA" id="ARBA00023002"/>
    </source>
</evidence>
<dbReference type="AlphaFoldDB" id="A0A1S7UB89"/>
<dbReference type="GO" id="GO:0016491">
    <property type="term" value="F:oxidoreductase activity"/>
    <property type="evidence" value="ECO:0007669"/>
    <property type="project" value="UniProtKB-KW"/>
</dbReference>
<dbReference type="EMBL" id="FCNP01000050">
    <property type="protein sequence ID" value="CVI64069.1"/>
    <property type="molecule type" value="Genomic_DNA"/>
</dbReference>
<comment type="caution">
    <text evidence="3">The sequence shown here is derived from an EMBL/GenBank/DDBJ whole genome shotgun (WGS) entry which is preliminary data.</text>
</comment>
<dbReference type="InterPro" id="IPR002347">
    <property type="entry name" value="SDR_fam"/>
</dbReference>
<dbReference type="Pfam" id="PF13561">
    <property type="entry name" value="adh_short_C2"/>
    <property type="match status" value="1"/>
</dbReference>
<organism evidence="3 4">
    <name type="scientific">Agrobacterium deltaense NCPPB 1641</name>
    <dbReference type="NCBI Taxonomy" id="1183425"/>
    <lineage>
        <taxon>Bacteria</taxon>
        <taxon>Pseudomonadati</taxon>
        <taxon>Pseudomonadota</taxon>
        <taxon>Alphaproteobacteria</taxon>
        <taxon>Hyphomicrobiales</taxon>
        <taxon>Rhizobiaceae</taxon>
        <taxon>Rhizobium/Agrobacterium group</taxon>
        <taxon>Agrobacterium</taxon>
    </lineage>
</organism>
<dbReference type="GO" id="GO:0032787">
    <property type="term" value="P:monocarboxylic acid metabolic process"/>
    <property type="evidence" value="ECO:0007669"/>
    <property type="project" value="UniProtKB-ARBA"/>
</dbReference>
<dbReference type="PROSITE" id="PS00061">
    <property type="entry name" value="ADH_SHORT"/>
    <property type="match status" value="1"/>
</dbReference>
<evidence type="ECO:0000256" key="1">
    <source>
        <dbReference type="ARBA" id="ARBA00006484"/>
    </source>
</evidence>
<proteinExistence type="inferred from homology"/>
<dbReference type="RefSeq" id="WP_080855349.1">
    <property type="nucleotide sequence ID" value="NZ_LT009777.1"/>
</dbReference>
<dbReference type="PRINTS" id="PR00080">
    <property type="entry name" value="SDRFAMILY"/>
</dbReference>
<dbReference type="PANTHER" id="PTHR42879">
    <property type="entry name" value="3-OXOACYL-(ACYL-CARRIER-PROTEIN) REDUCTASE"/>
    <property type="match status" value="1"/>
</dbReference>
<dbReference type="SUPFAM" id="SSF51735">
    <property type="entry name" value="NAD(P)-binding Rossmann-fold domains"/>
    <property type="match status" value="1"/>
</dbReference>
<accession>A0A1S7UB89</accession>
<comment type="similarity">
    <text evidence="1">Belongs to the short-chain dehydrogenases/reductases (SDR) family.</text>
</comment>
<dbReference type="InterPro" id="IPR036291">
    <property type="entry name" value="NAD(P)-bd_dom_sf"/>
</dbReference>
<name>A0A1S7UB89_9HYPH</name>
<protein>
    <recommendedName>
        <fullName evidence="5">3-oxoacyl-[acyl-carrier-protein] reductase</fullName>
    </recommendedName>
</protein>
<evidence type="ECO:0000313" key="3">
    <source>
        <dbReference type="EMBL" id="CVI64069.1"/>
    </source>
</evidence>
<dbReference type="FunFam" id="3.40.50.720:FF:000084">
    <property type="entry name" value="Short-chain dehydrogenase reductase"/>
    <property type="match status" value="1"/>
</dbReference>
<evidence type="ECO:0000313" key="4">
    <source>
        <dbReference type="Proteomes" id="UP000192140"/>
    </source>
</evidence>
<dbReference type="PRINTS" id="PR00081">
    <property type="entry name" value="GDHRDH"/>
</dbReference>
<dbReference type="InterPro" id="IPR020904">
    <property type="entry name" value="Sc_DH/Rdtase_CS"/>
</dbReference>
<dbReference type="CDD" id="cd05233">
    <property type="entry name" value="SDR_c"/>
    <property type="match status" value="1"/>
</dbReference>
<keyword evidence="2" id="KW-0560">Oxidoreductase</keyword>
<dbReference type="Gene3D" id="3.40.50.720">
    <property type="entry name" value="NAD(P)-binding Rossmann-like Domain"/>
    <property type="match status" value="1"/>
</dbReference>
<dbReference type="Proteomes" id="UP000192140">
    <property type="component" value="Unassembled WGS sequence"/>
</dbReference>
<sequence length="246" mass="25553">MDLGIKGRSVIVTGGARGIGAGIAKAFLEEGADVTVWDVSFSAGGRPAVGGANAMQRVVDITDYNAVVAGVHEVVSRTGGLDILVNNAGINGCVAPLAEYDIEEWDRVLRVDLTGVFYCTKAAIPTMKANGYGRIINIASMAGKDGNPGIAAYASAKAGVIALTKSVARELAGENILVNAVAPAITETELFAEMTAEHIAAGRAKIPMNRFVHVDEIAATTLWVASERCSFTTGFTFDVSGGRATY</sequence>